<comment type="caution">
    <text evidence="1">The sequence shown here is derived from an EMBL/GenBank/DDBJ whole genome shotgun (WGS) entry which is preliminary data.</text>
</comment>
<dbReference type="Proteomes" id="UP000465361">
    <property type="component" value="Unassembled WGS sequence"/>
</dbReference>
<reference evidence="1 2" key="1">
    <citation type="journal article" date="2019" name="Emerg. Microbes Infect.">
        <title>Comprehensive subspecies identification of 175 nontuberculous mycobacteria species based on 7547 genomic profiles.</title>
        <authorList>
            <person name="Matsumoto Y."/>
            <person name="Kinjo T."/>
            <person name="Motooka D."/>
            <person name="Nabeya D."/>
            <person name="Jung N."/>
            <person name="Uechi K."/>
            <person name="Horii T."/>
            <person name="Iida T."/>
            <person name="Fujita J."/>
            <person name="Nakamura S."/>
        </authorList>
    </citation>
    <scope>NUCLEOTIDE SEQUENCE [LARGE SCALE GENOMIC DNA]</scope>
    <source>
        <strain evidence="1 2">JCM 17322</strain>
    </source>
</reference>
<evidence type="ECO:0000313" key="1">
    <source>
        <dbReference type="EMBL" id="GFG73590.1"/>
    </source>
</evidence>
<name>A0A7I9XV75_9MYCO</name>
<dbReference type="EMBL" id="BLKW01000002">
    <property type="protein sequence ID" value="GFG73590.1"/>
    <property type="molecule type" value="Genomic_DNA"/>
</dbReference>
<protein>
    <submittedName>
        <fullName evidence="1">Uncharacterized protein</fullName>
    </submittedName>
</protein>
<gene>
    <name evidence="1" type="ORF">MBOT_09550</name>
</gene>
<dbReference type="AlphaFoldDB" id="A0A7I9XV75"/>
<accession>A0A7I9XV75</accession>
<evidence type="ECO:0000313" key="2">
    <source>
        <dbReference type="Proteomes" id="UP000465361"/>
    </source>
</evidence>
<keyword evidence="2" id="KW-1185">Reference proteome</keyword>
<sequence length="107" mass="12085">MDKIAAAAHRSMRLGIAAGDIDCFDKHGHVSDINDYGTPAVFVHIVGTNEVRVVPAEPALLDDYAEDYRRTWHKTVRTARADFCQIRKAPTCGGIGERNMEFWPWRK</sequence>
<organism evidence="1 2">
    <name type="scientific">Mycobacterium botniense</name>
    <dbReference type="NCBI Taxonomy" id="84962"/>
    <lineage>
        <taxon>Bacteria</taxon>
        <taxon>Bacillati</taxon>
        <taxon>Actinomycetota</taxon>
        <taxon>Actinomycetes</taxon>
        <taxon>Mycobacteriales</taxon>
        <taxon>Mycobacteriaceae</taxon>
        <taxon>Mycobacterium</taxon>
    </lineage>
</organism>
<proteinExistence type="predicted"/>
<dbReference type="RefSeq" id="WP_163754835.1">
    <property type="nucleotide sequence ID" value="NZ_BLKW01000002.1"/>
</dbReference>